<evidence type="ECO:0000256" key="1">
    <source>
        <dbReference type="SAM" id="MobiDB-lite"/>
    </source>
</evidence>
<dbReference type="InterPro" id="IPR029058">
    <property type="entry name" value="AB_hydrolase_fold"/>
</dbReference>
<evidence type="ECO:0000313" key="4">
    <source>
        <dbReference type="Proteomes" id="UP001155240"/>
    </source>
</evidence>
<dbReference type="EMBL" id="JAMRYM010000010">
    <property type="protein sequence ID" value="MCM6761718.1"/>
    <property type="molecule type" value="Genomic_DNA"/>
</dbReference>
<gene>
    <name evidence="3" type="ORF">NB037_04725</name>
</gene>
<accession>A0A9X2DY16</accession>
<dbReference type="SUPFAM" id="SSF53474">
    <property type="entry name" value="alpha/beta-Hydrolases"/>
    <property type="match status" value="1"/>
</dbReference>
<evidence type="ECO:0008006" key="5">
    <source>
        <dbReference type="Google" id="ProtNLM"/>
    </source>
</evidence>
<dbReference type="Gene3D" id="3.40.50.1820">
    <property type="entry name" value="alpha/beta hydrolase"/>
    <property type="match status" value="1"/>
</dbReference>
<keyword evidence="4" id="KW-1185">Reference proteome</keyword>
<protein>
    <recommendedName>
        <fullName evidence="5">PGAP1-like protein</fullName>
    </recommendedName>
</protein>
<evidence type="ECO:0000313" key="3">
    <source>
        <dbReference type="EMBL" id="MCM6761718.1"/>
    </source>
</evidence>
<sequence length="426" mass="43667">MRLVVVVLAALLAVAGAVVLPADRAAAAEAAPSSCGAAQLAPVLPEDEVRAADAPVRVPIVVLHGWLGTATHDETRTGAFSHLVDLVAVNGVDEPETVSERSVIGRLQNIEGSAVYTFDYRDLSARWVTDPGISDALASSLSCLVQATGNRAIVVAHSMGGLAARQALSQEVDGVPVESLVSDVITFGTPNTGSDVAKRLGEIIDSTGGVSPAMVAGLEPQSRLGIAALMASCGEAASEDATNAGECTGMPMIDALSSRAGIAMRTGSSELGELPPWPPSVHVVALAGDIRVTVASLLGTGVGDVDLGDIMVGASSAEAGVDEYAVSTCRYTLMTLPDVPSVVAELNPLARLGDAVRLAALVVRVDASPCHHAKLMRNAALAERAGEEAAEAVAGVLAEPRSGEDRSPAVLRELPPSEELRRRPVR</sequence>
<reference evidence="3" key="1">
    <citation type="submission" date="2022-06" db="EMBL/GenBank/DDBJ databases">
        <title>Whole genome shotgun sequencing (WGS) of Rathayibacter sp. ZW T2_19, isolated from stored onions (Allium cepa).</title>
        <authorList>
            <person name="Stoll D.A."/>
            <person name="Huch M."/>
        </authorList>
    </citation>
    <scope>NUCLEOTIDE SEQUENCE</scope>
    <source>
        <strain evidence="3">ZW T2_19</strain>
    </source>
</reference>
<comment type="caution">
    <text evidence="3">The sequence shown here is derived from an EMBL/GenBank/DDBJ whole genome shotgun (WGS) entry which is preliminary data.</text>
</comment>
<feature type="chain" id="PRO_5040877385" description="PGAP1-like protein" evidence="2">
    <location>
        <begin position="28"/>
        <end position="426"/>
    </location>
</feature>
<dbReference type="Proteomes" id="UP001155240">
    <property type="component" value="Unassembled WGS sequence"/>
</dbReference>
<organism evidence="3 4">
    <name type="scientific">Rathayibacter rubneri</name>
    <dbReference type="NCBI Taxonomy" id="2950106"/>
    <lineage>
        <taxon>Bacteria</taxon>
        <taxon>Bacillati</taxon>
        <taxon>Actinomycetota</taxon>
        <taxon>Actinomycetes</taxon>
        <taxon>Micrococcales</taxon>
        <taxon>Microbacteriaceae</taxon>
        <taxon>Rathayibacter</taxon>
    </lineage>
</organism>
<name>A0A9X2DY16_9MICO</name>
<keyword evidence="2" id="KW-0732">Signal</keyword>
<dbReference type="RefSeq" id="WP_251944145.1">
    <property type="nucleotide sequence ID" value="NZ_JAMRYM010000010.1"/>
</dbReference>
<evidence type="ECO:0000256" key="2">
    <source>
        <dbReference type="SAM" id="SignalP"/>
    </source>
</evidence>
<proteinExistence type="predicted"/>
<feature type="region of interest" description="Disordered" evidence="1">
    <location>
        <begin position="397"/>
        <end position="426"/>
    </location>
</feature>
<dbReference type="AlphaFoldDB" id="A0A9X2DY16"/>
<feature type="signal peptide" evidence="2">
    <location>
        <begin position="1"/>
        <end position="27"/>
    </location>
</feature>